<reference evidence="2 3" key="1">
    <citation type="submission" date="2015-01" db="EMBL/GenBank/DDBJ databases">
        <title>Evolution of Trichinella species and genotypes.</title>
        <authorList>
            <person name="Korhonen P.K."/>
            <person name="Edoardo P."/>
            <person name="Giuseppe L.R."/>
            <person name="Gasser R.B."/>
        </authorList>
    </citation>
    <scope>NUCLEOTIDE SEQUENCE [LARGE SCALE GENOMIC DNA]</scope>
    <source>
        <strain evidence="2">ISS2496</strain>
    </source>
</reference>
<organism evidence="2 3">
    <name type="scientific">Trichinella patagoniensis</name>
    <dbReference type="NCBI Taxonomy" id="990121"/>
    <lineage>
        <taxon>Eukaryota</taxon>
        <taxon>Metazoa</taxon>
        <taxon>Ecdysozoa</taxon>
        <taxon>Nematoda</taxon>
        <taxon>Enoplea</taxon>
        <taxon>Dorylaimia</taxon>
        <taxon>Trichinellida</taxon>
        <taxon>Trichinellidae</taxon>
        <taxon>Trichinella</taxon>
    </lineage>
</organism>
<feature type="non-terminal residue" evidence="2">
    <location>
        <position position="60"/>
    </location>
</feature>
<dbReference type="Proteomes" id="UP000054783">
    <property type="component" value="Unassembled WGS sequence"/>
</dbReference>
<evidence type="ECO:0008006" key="4">
    <source>
        <dbReference type="Google" id="ProtNLM"/>
    </source>
</evidence>
<keyword evidence="1" id="KW-0472">Membrane</keyword>
<protein>
    <recommendedName>
        <fullName evidence="4">CCHC-type domain-containing protein</fullName>
    </recommendedName>
</protein>
<dbReference type="GO" id="GO:0008270">
    <property type="term" value="F:zinc ion binding"/>
    <property type="evidence" value="ECO:0007669"/>
    <property type="project" value="InterPro"/>
</dbReference>
<keyword evidence="3" id="KW-1185">Reference proteome</keyword>
<dbReference type="InterPro" id="IPR036875">
    <property type="entry name" value="Znf_CCHC_sf"/>
</dbReference>
<dbReference type="SUPFAM" id="SSF57756">
    <property type="entry name" value="Retrovirus zinc finger-like domains"/>
    <property type="match status" value="1"/>
</dbReference>
<keyword evidence="1" id="KW-1133">Transmembrane helix</keyword>
<proteinExistence type="predicted"/>
<evidence type="ECO:0000313" key="2">
    <source>
        <dbReference type="EMBL" id="KRY04777.1"/>
    </source>
</evidence>
<name>A0A0V0YWZ0_9BILA</name>
<evidence type="ECO:0000313" key="3">
    <source>
        <dbReference type="Proteomes" id="UP000054783"/>
    </source>
</evidence>
<keyword evidence="1" id="KW-0812">Transmembrane</keyword>
<dbReference type="AlphaFoldDB" id="A0A0V0YWZ0"/>
<dbReference type="GO" id="GO:0003676">
    <property type="term" value="F:nucleic acid binding"/>
    <property type="evidence" value="ECO:0007669"/>
    <property type="project" value="InterPro"/>
</dbReference>
<evidence type="ECO:0000256" key="1">
    <source>
        <dbReference type="SAM" id="Phobius"/>
    </source>
</evidence>
<gene>
    <name evidence="2" type="ORF">T12_1214</name>
</gene>
<comment type="caution">
    <text evidence="2">The sequence shown here is derived from an EMBL/GenBank/DDBJ whole genome shotgun (WGS) entry which is preliminary data.</text>
</comment>
<accession>A0A0V0YWZ0</accession>
<feature type="non-terminal residue" evidence="2">
    <location>
        <position position="1"/>
    </location>
</feature>
<sequence>LARRARLCFACLEPGHYASGCKHRGGWFYSVPFFSYWSLPSLFYWTVKSLSYWFSFYWAV</sequence>
<feature type="transmembrane region" description="Helical" evidence="1">
    <location>
        <begin position="27"/>
        <end position="47"/>
    </location>
</feature>
<dbReference type="EMBL" id="JYDQ01001719">
    <property type="protein sequence ID" value="KRY04777.1"/>
    <property type="molecule type" value="Genomic_DNA"/>
</dbReference>